<proteinExistence type="predicted"/>
<comment type="caution">
    <text evidence="1">The sequence shown here is derived from an EMBL/GenBank/DDBJ whole genome shotgun (WGS) entry which is preliminary data.</text>
</comment>
<keyword evidence="2" id="KW-1185">Reference proteome</keyword>
<protein>
    <submittedName>
        <fullName evidence="1">Uncharacterized protein</fullName>
    </submittedName>
</protein>
<reference evidence="1 2" key="1">
    <citation type="journal article" date="2024" name="Plant Biotechnol. J.">
        <title>Genome and CRISPR/Cas9 system of a widespread forest tree (Populus alba) in the world.</title>
        <authorList>
            <person name="Liu Y.J."/>
            <person name="Jiang P.F."/>
            <person name="Han X.M."/>
            <person name="Li X.Y."/>
            <person name="Wang H.M."/>
            <person name="Wang Y.J."/>
            <person name="Wang X.X."/>
            <person name="Zeng Q.Y."/>
        </authorList>
    </citation>
    <scope>NUCLEOTIDE SEQUENCE [LARGE SCALE GENOMIC DNA]</scope>
    <source>
        <strain evidence="2">cv. PAL-ZL1</strain>
    </source>
</reference>
<name>A0ACC4BMC1_POPAL</name>
<sequence length="248" mass="27783">MNSSRPEEHSSATGSGEFALVFGISIGVVSAIALVILVYCFCKRKPIPNGPSLEDGSSSDGDPVTIKIGLDEATLDTYPKLLYSETKEKLEKGDDSVAASNCSICLADYKDSDLLRLLPECNHLFHSQCVDPWFKLHTTCPICRNSPSRPPQREFHGTWFLRYKVLQLIKPGIVTKTQSIRCKDIATEMPWKLDHDSFAHNTVLEIRPSTHDSDLQLFIILSRMQLFIIHYQPIVALCAAEVRQGHRL</sequence>
<evidence type="ECO:0000313" key="2">
    <source>
        <dbReference type="Proteomes" id="UP000309997"/>
    </source>
</evidence>
<accession>A0ACC4BMC1</accession>
<dbReference type="Proteomes" id="UP000309997">
    <property type="component" value="Unassembled WGS sequence"/>
</dbReference>
<evidence type="ECO:0000313" key="1">
    <source>
        <dbReference type="EMBL" id="KAL3579505.1"/>
    </source>
</evidence>
<gene>
    <name evidence="1" type="ORF">D5086_021009</name>
</gene>
<dbReference type="EMBL" id="RCHU02000010">
    <property type="protein sequence ID" value="KAL3579505.1"/>
    <property type="molecule type" value="Genomic_DNA"/>
</dbReference>
<organism evidence="1 2">
    <name type="scientific">Populus alba</name>
    <name type="common">White poplar</name>
    <dbReference type="NCBI Taxonomy" id="43335"/>
    <lineage>
        <taxon>Eukaryota</taxon>
        <taxon>Viridiplantae</taxon>
        <taxon>Streptophyta</taxon>
        <taxon>Embryophyta</taxon>
        <taxon>Tracheophyta</taxon>
        <taxon>Spermatophyta</taxon>
        <taxon>Magnoliopsida</taxon>
        <taxon>eudicotyledons</taxon>
        <taxon>Gunneridae</taxon>
        <taxon>Pentapetalae</taxon>
        <taxon>rosids</taxon>
        <taxon>fabids</taxon>
        <taxon>Malpighiales</taxon>
        <taxon>Salicaceae</taxon>
        <taxon>Saliceae</taxon>
        <taxon>Populus</taxon>
    </lineage>
</organism>